<dbReference type="Ensembl" id="ENSMSIT00000019307.1">
    <property type="protein sequence ID" value="ENSMSIP00000015212.1"/>
    <property type="gene ID" value="ENSMSIG00000013054.1"/>
</dbReference>
<evidence type="ECO:0000313" key="2">
    <source>
        <dbReference type="Proteomes" id="UP000694415"/>
    </source>
</evidence>
<organism evidence="1 2">
    <name type="scientific">Mus spicilegus</name>
    <name type="common">Mound-building mouse</name>
    <dbReference type="NCBI Taxonomy" id="10103"/>
    <lineage>
        <taxon>Eukaryota</taxon>
        <taxon>Metazoa</taxon>
        <taxon>Chordata</taxon>
        <taxon>Craniata</taxon>
        <taxon>Vertebrata</taxon>
        <taxon>Euteleostomi</taxon>
        <taxon>Mammalia</taxon>
        <taxon>Eutheria</taxon>
        <taxon>Euarchontoglires</taxon>
        <taxon>Glires</taxon>
        <taxon>Rodentia</taxon>
        <taxon>Myomorpha</taxon>
        <taxon>Muroidea</taxon>
        <taxon>Muridae</taxon>
        <taxon>Murinae</taxon>
        <taxon>Mus</taxon>
        <taxon>Mus</taxon>
    </lineage>
</organism>
<name>A0A8C6H3E4_MUSSI</name>
<protein>
    <submittedName>
        <fullName evidence="1">RIKEN cDNA 4632433K11 gene</fullName>
    </submittedName>
</protein>
<dbReference type="Proteomes" id="UP000694415">
    <property type="component" value="Unplaced"/>
</dbReference>
<accession>A0A8C6H3E4</accession>
<dbReference type="GeneTree" id="ENSGT00900000143720"/>
<reference evidence="1" key="2">
    <citation type="submission" date="2025-09" db="UniProtKB">
        <authorList>
            <consortium name="Ensembl"/>
        </authorList>
    </citation>
    <scope>IDENTIFICATION</scope>
</reference>
<keyword evidence="2" id="KW-1185">Reference proteome</keyword>
<dbReference type="AlphaFoldDB" id="A0A8C6H3E4"/>
<sequence>MRKLGTLLSKYTNLLHHLIAQNFLQHNQIDISKQPKPGHSPFQIMDNYPENWNTRLTEKTYRKSFNRNRLEVPTLTPYSNSQVLLAPYHSVISFFTPCTGPPRWSLANPASELPRAMQEDAYFRVQNREMVNFFVDRF</sequence>
<reference evidence="1" key="1">
    <citation type="submission" date="2025-08" db="UniProtKB">
        <authorList>
            <consortium name="Ensembl"/>
        </authorList>
    </citation>
    <scope>IDENTIFICATION</scope>
</reference>
<proteinExistence type="predicted"/>
<evidence type="ECO:0000313" key="1">
    <source>
        <dbReference type="Ensembl" id="ENSMSIP00000015212.1"/>
    </source>
</evidence>